<organism evidence="9 10">
    <name type="scientific">Rhabdobacter roseus</name>
    <dbReference type="NCBI Taxonomy" id="1655419"/>
    <lineage>
        <taxon>Bacteria</taxon>
        <taxon>Pseudomonadati</taxon>
        <taxon>Bacteroidota</taxon>
        <taxon>Cytophagia</taxon>
        <taxon>Cytophagales</taxon>
        <taxon>Cytophagaceae</taxon>
        <taxon>Rhabdobacter</taxon>
    </lineage>
</organism>
<evidence type="ECO:0000256" key="1">
    <source>
        <dbReference type="ARBA" id="ARBA00004141"/>
    </source>
</evidence>
<dbReference type="PANTHER" id="PTHR30576">
    <property type="entry name" value="COLANIC BIOSYNTHESIS UDP-GLUCOSE LIPID CARRIER TRANSFERASE"/>
    <property type="match status" value="1"/>
</dbReference>
<evidence type="ECO:0000256" key="3">
    <source>
        <dbReference type="ARBA" id="ARBA00022679"/>
    </source>
</evidence>
<dbReference type="AlphaFoldDB" id="A0A840TQS6"/>
<feature type="transmembrane region" description="Helical" evidence="7">
    <location>
        <begin position="12"/>
        <end position="31"/>
    </location>
</feature>
<name>A0A840TQS6_9BACT</name>
<dbReference type="Pfam" id="PF02397">
    <property type="entry name" value="Bac_transf"/>
    <property type="match status" value="1"/>
</dbReference>
<proteinExistence type="inferred from homology"/>
<dbReference type="GO" id="GO:0016020">
    <property type="term" value="C:membrane"/>
    <property type="evidence" value="ECO:0007669"/>
    <property type="project" value="UniProtKB-SubCell"/>
</dbReference>
<keyword evidence="3 9" id="KW-0808">Transferase</keyword>
<feature type="transmembrane region" description="Helical" evidence="7">
    <location>
        <begin position="43"/>
        <end position="63"/>
    </location>
</feature>
<gene>
    <name evidence="9" type="ORF">HNQ92_004847</name>
</gene>
<evidence type="ECO:0000256" key="2">
    <source>
        <dbReference type="ARBA" id="ARBA00006464"/>
    </source>
</evidence>
<comment type="caution">
    <text evidence="9">The sequence shown here is derived from an EMBL/GenBank/DDBJ whole genome shotgun (WGS) entry which is preliminary data.</text>
</comment>
<dbReference type="EMBL" id="JACHGF010000011">
    <property type="protein sequence ID" value="MBB5286686.1"/>
    <property type="molecule type" value="Genomic_DNA"/>
</dbReference>
<feature type="transmembrane region" description="Helical" evidence="7">
    <location>
        <begin position="108"/>
        <end position="132"/>
    </location>
</feature>
<evidence type="ECO:0000256" key="7">
    <source>
        <dbReference type="SAM" id="Phobius"/>
    </source>
</evidence>
<dbReference type="PANTHER" id="PTHR30576:SF0">
    <property type="entry name" value="UNDECAPRENYL-PHOSPHATE N-ACETYLGALACTOSAMINYL 1-PHOSPHATE TRANSFERASE-RELATED"/>
    <property type="match status" value="1"/>
</dbReference>
<comment type="similarity">
    <text evidence="2">Belongs to the bacterial sugar transferase family.</text>
</comment>
<evidence type="ECO:0000313" key="9">
    <source>
        <dbReference type="EMBL" id="MBB5286686.1"/>
    </source>
</evidence>
<protein>
    <submittedName>
        <fullName evidence="9">Putative colanic acid biosynthesis UDP-glucose lipid carrier transferase</fullName>
    </submittedName>
</protein>
<feature type="transmembrane region" description="Helical" evidence="7">
    <location>
        <begin position="84"/>
        <end position="102"/>
    </location>
</feature>
<evidence type="ECO:0000259" key="8">
    <source>
        <dbReference type="Pfam" id="PF02397"/>
    </source>
</evidence>
<keyword evidence="10" id="KW-1185">Reference proteome</keyword>
<dbReference type="NCBIfam" id="TIGR03025">
    <property type="entry name" value="EPS_sugtrans"/>
    <property type="match status" value="1"/>
</dbReference>
<evidence type="ECO:0000313" key="10">
    <source>
        <dbReference type="Proteomes" id="UP000557307"/>
    </source>
</evidence>
<comment type="subcellular location">
    <subcellularLocation>
        <location evidence="1">Membrane</location>
        <topology evidence="1">Multi-pass membrane protein</topology>
    </subcellularLocation>
</comment>
<evidence type="ECO:0000256" key="4">
    <source>
        <dbReference type="ARBA" id="ARBA00022692"/>
    </source>
</evidence>
<dbReference type="Pfam" id="PF13727">
    <property type="entry name" value="CoA_binding_3"/>
    <property type="match status" value="1"/>
</dbReference>
<accession>A0A840TQS6</accession>
<keyword evidence="5 7" id="KW-1133">Transmembrane helix</keyword>
<feature type="transmembrane region" description="Helical" evidence="7">
    <location>
        <begin position="274"/>
        <end position="295"/>
    </location>
</feature>
<reference evidence="9 10" key="1">
    <citation type="submission" date="2020-08" db="EMBL/GenBank/DDBJ databases">
        <title>Genomic Encyclopedia of Type Strains, Phase IV (KMG-IV): sequencing the most valuable type-strain genomes for metagenomic binning, comparative biology and taxonomic classification.</title>
        <authorList>
            <person name="Goeker M."/>
        </authorList>
    </citation>
    <scope>NUCLEOTIDE SEQUENCE [LARGE SCALE GENOMIC DNA]</scope>
    <source>
        <strain evidence="9 10">DSM 105074</strain>
    </source>
</reference>
<feature type="domain" description="Bacterial sugar transferase" evidence="8">
    <location>
        <begin position="269"/>
        <end position="453"/>
    </location>
</feature>
<sequence length="458" mass="53320">MKGLYQLRLAQFYQWVDVLLLNGTFMSMYLLRFMHSLPHNRDQYLIMMLAGNLLWLFIGSVLGTYRIKRLDYTLMNQVEAFTKAALVHAGTLMMLLYLVQWGEDISRLFLLSVYLGFMATSLTVRIASLFVIQQYRRVGFNAYHYVVVGDEMMTEQLRLVYDQQPELGYRCLGTFEIRPEHSIQTEVDRLDAYLQREQPDFLYCCLNNLSPQQTQEVIRLAERNKTQIRLVPDFRGFLTHQARIEYHGVFPLIEVSTKPFSNVQEESLKRVFDLTFSAVVMILGLPIFLLVMLAVKLSSPGPIFFTQERSGRWGKIFKIYKFRTMYANADSFGLQHSQGDKDPRITPIGLFLRRSRLDELPQFFNVLKGDMSVVGPRPLPYYDVEMLMKEVPHDFRRLLTVKPGITSIGQIEVGYASNLAENVKRLRCDMQYLTQYSLRQDIRLILLTVQVMILGRGK</sequence>
<evidence type="ECO:0000256" key="6">
    <source>
        <dbReference type="ARBA" id="ARBA00023136"/>
    </source>
</evidence>
<keyword evidence="4 7" id="KW-0812">Transmembrane</keyword>
<evidence type="ECO:0000256" key="5">
    <source>
        <dbReference type="ARBA" id="ARBA00022989"/>
    </source>
</evidence>
<dbReference type="InterPro" id="IPR017475">
    <property type="entry name" value="EPS_sugar_tfrase"/>
</dbReference>
<dbReference type="Proteomes" id="UP000557307">
    <property type="component" value="Unassembled WGS sequence"/>
</dbReference>
<keyword evidence="6 7" id="KW-0472">Membrane</keyword>
<dbReference type="RefSeq" id="WP_184178082.1">
    <property type="nucleotide sequence ID" value="NZ_JACHGF010000011.1"/>
</dbReference>
<dbReference type="GO" id="GO:0016780">
    <property type="term" value="F:phosphotransferase activity, for other substituted phosphate groups"/>
    <property type="evidence" value="ECO:0007669"/>
    <property type="project" value="TreeGrafter"/>
</dbReference>
<dbReference type="InterPro" id="IPR003362">
    <property type="entry name" value="Bact_transf"/>
</dbReference>